<dbReference type="NCBIfam" id="TIGR02887">
    <property type="entry name" value="spore_ger_x_C"/>
    <property type="match status" value="1"/>
</dbReference>
<reference evidence="12 13" key="1">
    <citation type="submission" date="2023-08" db="EMBL/GenBank/DDBJ databases">
        <title>Genome sequence of Thermaerobacter compostii strain Ins1, a spore-forming filamentous bacterium isolated from a deep geothermal reservoir.</title>
        <authorList>
            <person name="Bregnard D."/>
            <person name="Gonzalez D."/>
            <person name="Junier P."/>
        </authorList>
    </citation>
    <scope>NUCLEOTIDE SEQUENCE [LARGE SCALE GENOMIC DNA]</scope>
    <source>
        <strain evidence="12 13">Ins1</strain>
    </source>
</reference>
<feature type="transmembrane region" description="Helical" evidence="9">
    <location>
        <begin position="39"/>
        <end position="62"/>
    </location>
</feature>
<evidence type="ECO:0000313" key="12">
    <source>
        <dbReference type="EMBL" id="WPD18580.1"/>
    </source>
</evidence>
<dbReference type="InterPro" id="IPR038501">
    <property type="entry name" value="Spore_GerAC_C_sf"/>
</dbReference>
<feature type="domain" description="Spore germination GerAC-like C-terminal" evidence="10">
    <location>
        <begin position="611"/>
        <end position="774"/>
    </location>
</feature>
<feature type="domain" description="Spore germination protein N-terminal" evidence="11">
    <location>
        <begin position="427"/>
        <end position="597"/>
    </location>
</feature>
<keyword evidence="9" id="KW-0812">Transmembrane</keyword>
<sequence>MRSQRVEAVQVAINAIIAVTTAALLYLPRPVVVRAGRDGWMAVGLATLLGMALAWCWWALFFRPERAPGEQASGTRPGWGDRLLAAGLAGYATYLAAVLVAQVATVFATVLPEMPVAVFAAGTALTGWVLAAYGLEAVYRSGQALFPLMVGASVLNLAVVLAGNVDVRELTPLLETGLGPVMAALPVALAFAGEAVVVLAAAGRVRDPGRLRRALPLAVALSGLLLVAYTAAAVAVLGATEVARSTFPVLSLIRQVRASLFLLRLEILTLFAWLTGAFVHLGLLLTAAGTAASRALSVRSRWHGVVTAVPAAGAGWLGVVAFESGPMLLDHVERIFPAVSMTGMAFLLVGGWLSLKGRRSSRPRPPTPRTGSPRLDGREETGSAASAKAGPSRLEVRGAAPGSRRAAALGMLALSAGLFLGGCYGRIEPEQAAVVTVLGLDRTRSDRLLLTVEIVGAPTTGPMEQPGSIAHRLLHAEGQSLLDAQRRLELAAGREMLWSHVNVVLVGRDLARSRLEPVLDTLSRRYTFRRNAFLFVTDGPAGRFLHRLQPAFGAPRFVAFQRMMLRPSARLGPPIDLNSFLRTVGHGGEDPAVPVVDLAASTPSEPMVRRVALFRGMRLVAMADEPATRGLYWLTGQQEVDRLVWPCPGDPPGRGFGATAVRSSSRRSARWTPEGPAASVRVRVEADVEEWRCTEPLTTAALPRAEAAAERAVRRDVAALIDLARRQGVDPAGFGLELHRRDPAAWRTVASRWRRRVASLPVSVQVDVHLRRTGLTMGAP</sequence>
<feature type="transmembrane region" description="Helical" evidence="9">
    <location>
        <begin position="406"/>
        <end position="427"/>
    </location>
</feature>
<evidence type="ECO:0000259" key="11">
    <source>
        <dbReference type="Pfam" id="PF25198"/>
    </source>
</evidence>
<feature type="transmembrane region" description="Helical" evidence="9">
    <location>
        <begin position="270"/>
        <end position="292"/>
    </location>
</feature>
<comment type="similarity">
    <text evidence="2">Belongs to the GerABKC lipoprotein family.</text>
</comment>
<evidence type="ECO:0000313" key="13">
    <source>
        <dbReference type="Proteomes" id="UP001304683"/>
    </source>
</evidence>
<keyword evidence="3" id="KW-0309">Germination</keyword>
<proteinExistence type="inferred from homology"/>
<keyword evidence="6" id="KW-0564">Palmitate</keyword>
<feature type="transmembrane region" description="Helical" evidence="9">
    <location>
        <begin position="334"/>
        <end position="355"/>
    </location>
</feature>
<feature type="transmembrane region" description="Helical" evidence="9">
    <location>
        <begin position="214"/>
        <end position="239"/>
    </location>
</feature>
<dbReference type="InterPro" id="IPR057336">
    <property type="entry name" value="GerAC_N"/>
</dbReference>
<evidence type="ECO:0000259" key="10">
    <source>
        <dbReference type="Pfam" id="PF05504"/>
    </source>
</evidence>
<dbReference type="PANTHER" id="PTHR35789:SF1">
    <property type="entry name" value="SPORE GERMINATION PROTEIN B3"/>
    <property type="match status" value="1"/>
</dbReference>
<keyword evidence="13" id="KW-1185">Reference proteome</keyword>
<evidence type="ECO:0000256" key="7">
    <source>
        <dbReference type="ARBA" id="ARBA00023288"/>
    </source>
</evidence>
<keyword evidence="7" id="KW-0449">Lipoprotein</keyword>
<comment type="subcellular location">
    <subcellularLocation>
        <location evidence="1">Membrane</location>
        <topology evidence="1">Lipid-anchor</topology>
    </subcellularLocation>
</comment>
<evidence type="ECO:0000256" key="3">
    <source>
        <dbReference type="ARBA" id="ARBA00022544"/>
    </source>
</evidence>
<dbReference type="InterPro" id="IPR004761">
    <property type="entry name" value="Spore_GerAB"/>
</dbReference>
<feature type="transmembrane region" description="Helical" evidence="9">
    <location>
        <begin position="83"/>
        <end position="108"/>
    </location>
</feature>
<feature type="transmembrane region" description="Helical" evidence="9">
    <location>
        <begin position="114"/>
        <end position="133"/>
    </location>
</feature>
<feature type="transmembrane region" description="Helical" evidence="9">
    <location>
        <begin position="7"/>
        <end position="27"/>
    </location>
</feature>
<dbReference type="Pfam" id="PF03845">
    <property type="entry name" value="Spore_permease"/>
    <property type="match status" value="1"/>
</dbReference>
<dbReference type="RefSeq" id="WP_318750402.1">
    <property type="nucleotide sequence ID" value="NZ_CP132508.1"/>
</dbReference>
<dbReference type="EMBL" id="CP132508">
    <property type="protein sequence ID" value="WPD18580.1"/>
    <property type="molecule type" value="Genomic_DNA"/>
</dbReference>
<evidence type="ECO:0000256" key="2">
    <source>
        <dbReference type="ARBA" id="ARBA00007886"/>
    </source>
</evidence>
<feature type="region of interest" description="Disordered" evidence="8">
    <location>
        <begin position="357"/>
        <end position="397"/>
    </location>
</feature>
<feature type="transmembrane region" description="Helical" evidence="9">
    <location>
        <begin position="145"/>
        <end position="163"/>
    </location>
</feature>
<accession>A0ABZ0QM79</accession>
<evidence type="ECO:0000256" key="9">
    <source>
        <dbReference type="SAM" id="Phobius"/>
    </source>
</evidence>
<dbReference type="Pfam" id="PF05504">
    <property type="entry name" value="Spore_GerAC"/>
    <property type="match status" value="1"/>
</dbReference>
<evidence type="ECO:0000256" key="6">
    <source>
        <dbReference type="ARBA" id="ARBA00023139"/>
    </source>
</evidence>
<keyword evidence="5 9" id="KW-0472">Membrane</keyword>
<dbReference type="InterPro" id="IPR008844">
    <property type="entry name" value="Spore_GerAC-like"/>
</dbReference>
<name>A0ABZ0QM79_9FIRM</name>
<keyword evidence="9" id="KW-1133">Transmembrane helix</keyword>
<evidence type="ECO:0000256" key="1">
    <source>
        <dbReference type="ARBA" id="ARBA00004635"/>
    </source>
</evidence>
<keyword evidence="4" id="KW-0732">Signal</keyword>
<dbReference type="PANTHER" id="PTHR35789">
    <property type="entry name" value="SPORE GERMINATION PROTEIN B3"/>
    <property type="match status" value="1"/>
</dbReference>
<evidence type="ECO:0000256" key="8">
    <source>
        <dbReference type="SAM" id="MobiDB-lite"/>
    </source>
</evidence>
<feature type="transmembrane region" description="Helical" evidence="9">
    <location>
        <begin position="304"/>
        <end position="322"/>
    </location>
</feature>
<evidence type="ECO:0000256" key="5">
    <source>
        <dbReference type="ARBA" id="ARBA00023136"/>
    </source>
</evidence>
<gene>
    <name evidence="12" type="ORF">Q5761_09460</name>
</gene>
<feature type="transmembrane region" description="Helical" evidence="9">
    <location>
        <begin position="183"/>
        <end position="202"/>
    </location>
</feature>
<dbReference type="Pfam" id="PF25198">
    <property type="entry name" value="Spore_GerAC_N"/>
    <property type="match status" value="1"/>
</dbReference>
<dbReference type="InterPro" id="IPR046953">
    <property type="entry name" value="Spore_GerAC-like_C"/>
</dbReference>
<protein>
    <submittedName>
        <fullName evidence="12">Ger(X)C family spore germination protein</fullName>
    </submittedName>
</protein>
<dbReference type="Proteomes" id="UP001304683">
    <property type="component" value="Chromosome"/>
</dbReference>
<evidence type="ECO:0000256" key="4">
    <source>
        <dbReference type="ARBA" id="ARBA00022729"/>
    </source>
</evidence>
<dbReference type="Gene3D" id="3.30.300.210">
    <property type="entry name" value="Nutrient germinant receptor protein C, domain 3"/>
    <property type="match status" value="1"/>
</dbReference>
<organism evidence="12 13">
    <name type="scientific">Thermaerobacter composti</name>
    <dbReference type="NCBI Taxonomy" id="554949"/>
    <lineage>
        <taxon>Bacteria</taxon>
        <taxon>Bacillati</taxon>
        <taxon>Bacillota</taxon>
        <taxon>Clostridia</taxon>
        <taxon>Eubacteriales</taxon>
        <taxon>Clostridiales Family XVII. Incertae Sedis</taxon>
        <taxon>Thermaerobacter</taxon>
    </lineage>
</organism>